<dbReference type="Proteomes" id="UP001163046">
    <property type="component" value="Unassembled WGS sequence"/>
</dbReference>
<keyword evidence="3" id="KW-1185">Reference proteome</keyword>
<evidence type="ECO:0000313" key="3">
    <source>
        <dbReference type="Proteomes" id="UP001163046"/>
    </source>
</evidence>
<proteinExistence type="predicted"/>
<feature type="domain" description="Alpha-L-fucosidase C-terminal" evidence="1">
    <location>
        <begin position="87"/>
        <end position="166"/>
    </location>
</feature>
<name>A0A9X0A2R7_9CNID</name>
<protein>
    <submittedName>
        <fullName evidence="2">Tissue alpha-L-fucosidase</fullName>
        <ecNumber evidence="2">3.2.1.51</ecNumber>
    </submittedName>
</protein>
<dbReference type="InterPro" id="IPR013780">
    <property type="entry name" value="Glyco_hydro_b"/>
</dbReference>
<dbReference type="InterPro" id="IPR031919">
    <property type="entry name" value="Fucosidase_C"/>
</dbReference>
<sequence length="170" mass="18975">MKDGQTGDLTYHGTGTLSTMDLTGILWEVLMPELYDLINTYKPDYLYADGPHGPDTYWGSQHLLQMGEWLSVNGETIYGTKPWRAHNDTVNNHVHSKNGSVYAIALEWPSTDELTLGAPISTENTQVTMLGYEGKFVWKPATDRGGIIVCIPVSELPSKWACVVKMRKVK</sequence>
<evidence type="ECO:0000313" key="2">
    <source>
        <dbReference type="EMBL" id="KAJ7392377.1"/>
    </source>
</evidence>
<dbReference type="AlphaFoldDB" id="A0A9X0A2R7"/>
<dbReference type="OrthoDB" id="6039950at2759"/>
<reference evidence="2" key="1">
    <citation type="submission" date="2023-01" db="EMBL/GenBank/DDBJ databases">
        <title>Genome assembly of the deep-sea coral Lophelia pertusa.</title>
        <authorList>
            <person name="Herrera S."/>
            <person name="Cordes E."/>
        </authorList>
    </citation>
    <scope>NUCLEOTIDE SEQUENCE</scope>
    <source>
        <strain evidence="2">USNM1676648</strain>
        <tissue evidence="2">Polyp</tissue>
    </source>
</reference>
<keyword evidence="2" id="KW-0378">Hydrolase</keyword>
<dbReference type="InterPro" id="IPR000933">
    <property type="entry name" value="Glyco_hydro_29"/>
</dbReference>
<dbReference type="EC" id="3.2.1.51" evidence="2"/>
<keyword evidence="2" id="KW-0326">Glycosidase</keyword>
<dbReference type="SMART" id="SM00812">
    <property type="entry name" value="Alpha_L_fucos"/>
    <property type="match status" value="1"/>
</dbReference>
<gene>
    <name evidence="2" type="primary">FUCA1_3</name>
    <name evidence="2" type="ORF">OS493_012037</name>
</gene>
<dbReference type="Gene3D" id="2.60.40.1180">
    <property type="entry name" value="Golgi alpha-mannosidase II"/>
    <property type="match status" value="1"/>
</dbReference>
<organism evidence="2 3">
    <name type="scientific">Desmophyllum pertusum</name>
    <dbReference type="NCBI Taxonomy" id="174260"/>
    <lineage>
        <taxon>Eukaryota</taxon>
        <taxon>Metazoa</taxon>
        <taxon>Cnidaria</taxon>
        <taxon>Anthozoa</taxon>
        <taxon>Hexacorallia</taxon>
        <taxon>Scleractinia</taxon>
        <taxon>Caryophylliina</taxon>
        <taxon>Caryophylliidae</taxon>
        <taxon>Desmophyllum</taxon>
    </lineage>
</organism>
<comment type="caution">
    <text evidence="2">The sequence shown here is derived from an EMBL/GenBank/DDBJ whole genome shotgun (WGS) entry which is preliminary data.</text>
</comment>
<dbReference type="GO" id="GO:0005975">
    <property type="term" value="P:carbohydrate metabolic process"/>
    <property type="evidence" value="ECO:0007669"/>
    <property type="project" value="InterPro"/>
</dbReference>
<dbReference type="EMBL" id="MU825401">
    <property type="protein sequence ID" value="KAJ7392377.1"/>
    <property type="molecule type" value="Genomic_DNA"/>
</dbReference>
<dbReference type="Pfam" id="PF16757">
    <property type="entry name" value="Fucosidase_C"/>
    <property type="match status" value="1"/>
</dbReference>
<evidence type="ECO:0000259" key="1">
    <source>
        <dbReference type="Pfam" id="PF16757"/>
    </source>
</evidence>
<accession>A0A9X0A2R7</accession>
<dbReference type="GO" id="GO:0004560">
    <property type="term" value="F:alpha-L-fucosidase activity"/>
    <property type="evidence" value="ECO:0007669"/>
    <property type="project" value="UniProtKB-EC"/>
</dbReference>